<organism evidence="2">
    <name type="scientific">Caldithrix abyssi</name>
    <dbReference type="NCBI Taxonomy" id="187145"/>
    <lineage>
        <taxon>Bacteria</taxon>
        <taxon>Pseudomonadati</taxon>
        <taxon>Calditrichota</taxon>
        <taxon>Calditrichia</taxon>
        <taxon>Calditrichales</taxon>
        <taxon>Calditrichaceae</taxon>
        <taxon>Caldithrix</taxon>
    </lineage>
</organism>
<proteinExistence type="predicted"/>
<dbReference type="InterPro" id="IPR000182">
    <property type="entry name" value="GNAT_dom"/>
</dbReference>
<feature type="domain" description="N-acetyltransferase" evidence="1">
    <location>
        <begin position="89"/>
        <end position="248"/>
    </location>
</feature>
<protein>
    <submittedName>
        <fullName evidence="2">N-acetyltransferase</fullName>
    </submittedName>
</protein>
<dbReference type="GO" id="GO:0016747">
    <property type="term" value="F:acyltransferase activity, transferring groups other than amino-acyl groups"/>
    <property type="evidence" value="ECO:0007669"/>
    <property type="project" value="InterPro"/>
</dbReference>
<dbReference type="AlphaFoldDB" id="A0A7V4WX37"/>
<sequence>MKKNNAYEEVNKAKQNHLLKLVTNSFYRELVNYGIDAGDIVKVSVNLLDHVTEHKAAKTNNNGYYNTVYKLADLENRWMDNRELRSNDVLIRPLAEEHISRFSFWLQNTDVDKTFIRFFPKEEVELKKYCLNRDDRSYFAIYFQGDQFAGVIGGENINHEAKKLEMKKFVGEPSLQGKGIGKAATFLFLYYTFHILSFNKIYIHSLDTNIKNINLNSKFGFDLEGILYQEVCIGAVYHDVLRMSLLRETWDRIFLRHEK</sequence>
<dbReference type="InterPro" id="IPR016181">
    <property type="entry name" value="Acyl_CoA_acyltransferase"/>
</dbReference>
<dbReference type="PROSITE" id="PS51186">
    <property type="entry name" value="GNAT"/>
    <property type="match status" value="1"/>
</dbReference>
<dbReference type="Gene3D" id="3.40.630.30">
    <property type="match status" value="1"/>
</dbReference>
<accession>A0A7V4WX37</accession>
<evidence type="ECO:0000259" key="1">
    <source>
        <dbReference type="PROSITE" id="PS51186"/>
    </source>
</evidence>
<comment type="caution">
    <text evidence="2">The sequence shown here is derived from an EMBL/GenBank/DDBJ whole genome shotgun (WGS) entry which is preliminary data.</text>
</comment>
<dbReference type="Pfam" id="PF13302">
    <property type="entry name" value="Acetyltransf_3"/>
    <property type="match status" value="1"/>
</dbReference>
<gene>
    <name evidence="2" type="ORF">ENK44_16000</name>
</gene>
<reference evidence="2" key="1">
    <citation type="journal article" date="2020" name="mSystems">
        <title>Genome- and Community-Level Interaction Insights into Carbon Utilization and Element Cycling Functions of Hydrothermarchaeota in Hydrothermal Sediment.</title>
        <authorList>
            <person name="Zhou Z."/>
            <person name="Liu Y."/>
            <person name="Xu W."/>
            <person name="Pan J."/>
            <person name="Luo Z.H."/>
            <person name="Li M."/>
        </authorList>
    </citation>
    <scope>NUCLEOTIDE SEQUENCE [LARGE SCALE GENOMIC DNA]</scope>
    <source>
        <strain evidence="2">HyVt-577</strain>
    </source>
</reference>
<dbReference type="PANTHER" id="PTHR43415:SF3">
    <property type="entry name" value="GNAT-FAMILY ACETYLTRANSFERASE"/>
    <property type="match status" value="1"/>
</dbReference>
<dbReference type="Proteomes" id="UP000885779">
    <property type="component" value="Unassembled WGS sequence"/>
</dbReference>
<dbReference type="EMBL" id="DRQG01000149">
    <property type="protein sequence ID" value="HGY57212.1"/>
    <property type="molecule type" value="Genomic_DNA"/>
</dbReference>
<name>A0A7V4WX37_CALAY</name>
<dbReference type="SUPFAM" id="SSF55729">
    <property type="entry name" value="Acyl-CoA N-acyltransferases (Nat)"/>
    <property type="match status" value="1"/>
</dbReference>
<dbReference type="PANTHER" id="PTHR43415">
    <property type="entry name" value="SPERMIDINE N(1)-ACETYLTRANSFERASE"/>
    <property type="match status" value="1"/>
</dbReference>
<evidence type="ECO:0000313" key="2">
    <source>
        <dbReference type="EMBL" id="HGY57212.1"/>
    </source>
</evidence>